<dbReference type="Gene3D" id="3.30.450.40">
    <property type="match status" value="1"/>
</dbReference>
<dbReference type="CDD" id="cd00082">
    <property type="entry name" value="HisKA"/>
    <property type="match status" value="1"/>
</dbReference>
<dbReference type="PANTHER" id="PTHR43065:SF10">
    <property type="entry name" value="PEROXIDE STRESS-ACTIVATED HISTIDINE KINASE MAK3"/>
    <property type="match status" value="1"/>
</dbReference>
<dbReference type="Gene3D" id="3.30.450.270">
    <property type="match status" value="1"/>
</dbReference>
<dbReference type="InterPro" id="IPR036097">
    <property type="entry name" value="HisK_dim/P_sf"/>
</dbReference>
<keyword evidence="3" id="KW-0547">Nucleotide-binding</keyword>
<keyword evidence="2" id="KW-0808">Transferase</keyword>
<sequence>MSRTEEALAAAPKLKVLSEELASIVKELTGHHHVMIHQFDKLTESHVIAEVADHNVPKANRTELHARALELPRLARSLHSTNRVRALYDRDQKPLRLIGRSGMDSRAPLDLTNSYLRTMSPIHMAYLKNLDVRSTMSATIGTTDNVWGLIVCFSYGSSGMPTSFQTRKICQFVSKVASRNLERLLNKSRLQNWDKIIGAFTSDQLYQHVETPHQLDRQRPRTSPANLLRVFRADFAILSTGEQTRIIGQIERLPEALVILEYFRLHRAESATTSINIERDFPDIQYPFRFKDIAGIFVVPLSHADSFFIFFRRAFPSSKTSIPSATNSSCRNDTMPLAQTEASPETDPDLLIRTCNPWTEADLQTAHVLRLVSGNLLHTWEKDDANHLKRLLIENSAHELRTPLNAVINYLEIAMEGTLEPMIWANLNKSYSASQSLLGATSALLADWNSY</sequence>
<dbReference type="SUPFAM" id="SSF55781">
    <property type="entry name" value="GAF domain-like"/>
    <property type="match status" value="2"/>
</dbReference>
<dbReference type="Proteomes" id="UP001152607">
    <property type="component" value="Unassembled WGS sequence"/>
</dbReference>
<dbReference type="GO" id="GO:0005524">
    <property type="term" value="F:ATP binding"/>
    <property type="evidence" value="ECO:0007669"/>
    <property type="project" value="UniProtKB-KW"/>
</dbReference>
<dbReference type="PANTHER" id="PTHR43065">
    <property type="entry name" value="SENSOR HISTIDINE KINASE"/>
    <property type="match status" value="1"/>
</dbReference>
<evidence type="ECO:0000256" key="5">
    <source>
        <dbReference type="ARBA" id="ARBA00022840"/>
    </source>
</evidence>
<keyword evidence="9" id="KW-1185">Reference proteome</keyword>
<dbReference type="AlphaFoldDB" id="A0A9W4USS1"/>
<dbReference type="Gene3D" id="1.10.287.130">
    <property type="match status" value="1"/>
</dbReference>
<keyword evidence="6" id="KW-0902">Two-component regulatory system</keyword>
<organism evidence="8 9">
    <name type="scientific">Periconia digitata</name>
    <dbReference type="NCBI Taxonomy" id="1303443"/>
    <lineage>
        <taxon>Eukaryota</taxon>
        <taxon>Fungi</taxon>
        <taxon>Dikarya</taxon>
        <taxon>Ascomycota</taxon>
        <taxon>Pezizomycotina</taxon>
        <taxon>Dothideomycetes</taxon>
        <taxon>Pleosporomycetidae</taxon>
        <taxon>Pleosporales</taxon>
        <taxon>Massarineae</taxon>
        <taxon>Periconiaceae</taxon>
        <taxon>Periconia</taxon>
    </lineage>
</organism>
<name>A0A9W4USS1_9PLEO</name>
<evidence type="ECO:0000259" key="7">
    <source>
        <dbReference type="PROSITE" id="PS50046"/>
    </source>
</evidence>
<feature type="domain" description="Phytochrome chromophore attachment site" evidence="7">
    <location>
        <begin position="13"/>
        <end position="175"/>
    </location>
</feature>
<dbReference type="InterPro" id="IPR043150">
    <property type="entry name" value="Phytochrome_PHY_sf"/>
</dbReference>
<dbReference type="EMBL" id="CAOQHR010000010">
    <property type="protein sequence ID" value="CAI6340301.1"/>
    <property type="molecule type" value="Genomic_DNA"/>
</dbReference>
<dbReference type="InterPro" id="IPR003661">
    <property type="entry name" value="HisK_dim/P_dom"/>
</dbReference>
<accession>A0A9W4USS1</accession>
<keyword evidence="5" id="KW-0067">ATP-binding</keyword>
<evidence type="ECO:0000313" key="8">
    <source>
        <dbReference type="EMBL" id="CAI6340301.1"/>
    </source>
</evidence>
<reference evidence="8" key="1">
    <citation type="submission" date="2023-01" db="EMBL/GenBank/DDBJ databases">
        <authorList>
            <person name="Van Ghelder C."/>
            <person name="Rancurel C."/>
        </authorList>
    </citation>
    <scope>NUCLEOTIDE SEQUENCE</scope>
    <source>
        <strain evidence="8">CNCM I-4278</strain>
    </source>
</reference>
<dbReference type="OrthoDB" id="2015534at2759"/>
<comment type="caution">
    <text evidence="8">The sequence shown here is derived from an EMBL/GenBank/DDBJ whole genome shotgun (WGS) entry which is preliminary data.</text>
</comment>
<dbReference type="InterPro" id="IPR029016">
    <property type="entry name" value="GAF-like_dom_sf"/>
</dbReference>
<dbReference type="SUPFAM" id="SSF47384">
    <property type="entry name" value="Homodimeric domain of signal transducing histidine kinase"/>
    <property type="match status" value="1"/>
</dbReference>
<dbReference type="InterPro" id="IPR016132">
    <property type="entry name" value="Phyto_chromo_attachment"/>
</dbReference>
<evidence type="ECO:0000256" key="4">
    <source>
        <dbReference type="ARBA" id="ARBA00022777"/>
    </source>
</evidence>
<evidence type="ECO:0000313" key="9">
    <source>
        <dbReference type="Proteomes" id="UP001152607"/>
    </source>
</evidence>
<evidence type="ECO:0000256" key="1">
    <source>
        <dbReference type="ARBA" id="ARBA00022553"/>
    </source>
</evidence>
<evidence type="ECO:0000256" key="3">
    <source>
        <dbReference type="ARBA" id="ARBA00022741"/>
    </source>
</evidence>
<keyword evidence="4" id="KW-0418">Kinase</keyword>
<dbReference type="GO" id="GO:0000155">
    <property type="term" value="F:phosphorelay sensor kinase activity"/>
    <property type="evidence" value="ECO:0007669"/>
    <property type="project" value="InterPro"/>
</dbReference>
<proteinExistence type="predicted"/>
<evidence type="ECO:0000256" key="6">
    <source>
        <dbReference type="ARBA" id="ARBA00023012"/>
    </source>
</evidence>
<dbReference type="PROSITE" id="PS50046">
    <property type="entry name" value="PHYTOCHROME_2"/>
    <property type="match status" value="1"/>
</dbReference>
<evidence type="ECO:0000256" key="2">
    <source>
        <dbReference type="ARBA" id="ARBA00022679"/>
    </source>
</evidence>
<keyword evidence="1" id="KW-0597">Phosphoprotein</keyword>
<gene>
    <name evidence="8" type="ORF">PDIGIT_LOCUS13476</name>
</gene>
<protein>
    <recommendedName>
        <fullName evidence="7">Phytochrome chromophore attachment site domain-containing protein</fullName>
    </recommendedName>
</protein>